<comment type="caution">
    <text evidence="1">The sequence shown here is derived from an EMBL/GenBank/DDBJ whole genome shotgun (WGS) entry which is preliminary data.</text>
</comment>
<sequence>METSQPLSIESFSYSWLVNLKPSLESLDSSLRASIDACDEASFIEMDPRMPPSRRFFRTSEDIKFDFPISPSPLTLVHADQLFSNGYLMPLFVDPSKIEACEDSDSNSALPTSSHPPKFFLSATKLKCSSWRKYRKMSKQLFLKYLDFLRPLYQRIRGCNSSDKAKGVDARVKVMKNWVYSAETSPQISLAYSADNRRQSCDSESSIYEAVLHCKRSIGK</sequence>
<organism evidence="1 2">
    <name type="scientific">Rubroshorea leprosula</name>
    <dbReference type="NCBI Taxonomy" id="152421"/>
    <lineage>
        <taxon>Eukaryota</taxon>
        <taxon>Viridiplantae</taxon>
        <taxon>Streptophyta</taxon>
        <taxon>Embryophyta</taxon>
        <taxon>Tracheophyta</taxon>
        <taxon>Spermatophyta</taxon>
        <taxon>Magnoliopsida</taxon>
        <taxon>eudicotyledons</taxon>
        <taxon>Gunneridae</taxon>
        <taxon>Pentapetalae</taxon>
        <taxon>rosids</taxon>
        <taxon>malvids</taxon>
        <taxon>Malvales</taxon>
        <taxon>Dipterocarpaceae</taxon>
        <taxon>Rubroshorea</taxon>
    </lineage>
</organism>
<dbReference type="PANTHER" id="PTHR34576">
    <property type="entry name" value="MEMBRANE-ASSOCIATED KINASE REGULATOR 6-RELATED"/>
    <property type="match status" value="1"/>
</dbReference>
<dbReference type="EMBL" id="BPVZ01000090">
    <property type="protein sequence ID" value="GKV31258.1"/>
    <property type="molecule type" value="Genomic_DNA"/>
</dbReference>
<accession>A0AAV5L206</accession>
<evidence type="ECO:0008006" key="3">
    <source>
        <dbReference type="Google" id="ProtNLM"/>
    </source>
</evidence>
<evidence type="ECO:0000313" key="1">
    <source>
        <dbReference type="EMBL" id="GKV31258.1"/>
    </source>
</evidence>
<protein>
    <recommendedName>
        <fullName evidence="3">Membrane-associated kinase regulator 6</fullName>
    </recommendedName>
</protein>
<reference evidence="1 2" key="1">
    <citation type="journal article" date="2021" name="Commun. Biol.">
        <title>The genome of Shorea leprosula (Dipterocarpaceae) highlights the ecological relevance of drought in aseasonal tropical rainforests.</title>
        <authorList>
            <person name="Ng K.K.S."/>
            <person name="Kobayashi M.J."/>
            <person name="Fawcett J.A."/>
            <person name="Hatakeyama M."/>
            <person name="Paape T."/>
            <person name="Ng C.H."/>
            <person name="Ang C.C."/>
            <person name="Tnah L.H."/>
            <person name="Lee C.T."/>
            <person name="Nishiyama T."/>
            <person name="Sese J."/>
            <person name="O'Brien M.J."/>
            <person name="Copetti D."/>
            <person name="Mohd Noor M.I."/>
            <person name="Ong R.C."/>
            <person name="Putra M."/>
            <person name="Sireger I.Z."/>
            <person name="Indrioko S."/>
            <person name="Kosugi Y."/>
            <person name="Izuno A."/>
            <person name="Isagi Y."/>
            <person name="Lee S.L."/>
            <person name="Shimizu K.K."/>
        </authorList>
    </citation>
    <scope>NUCLEOTIDE SEQUENCE [LARGE SCALE GENOMIC DNA]</scope>
    <source>
        <strain evidence="1">214</strain>
    </source>
</reference>
<name>A0AAV5L206_9ROSI</name>
<keyword evidence="2" id="KW-1185">Reference proteome</keyword>
<gene>
    <name evidence="1" type="ORF">SLEP1_g39968</name>
</gene>
<dbReference type="InterPro" id="IPR044699">
    <property type="entry name" value="MAKR6"/>
</dbReference>
<proteinExistence type="predicted"/>
<evidence type="ECO:0000313" key="2">
    <source>
        <dbReference type="Proteomes" id="UP001054252"/>
    </source>
</evidence>
<dbReference type="AlphaFoldDB" id="A0AAV5L206"/>
<dbReference type="PANTHER" id="PTHR34576:SF2">
    <property type="entry name" value="MEMBRANE-ASSOCIATED KINASE REGULATOR 6-RELATED"/>
    <property type="match status" value="1"/>
</dbReference>
<dbReference type="Proteomes" id="UP001054252">
    <property type="component" value="Unassembled WGS sequence"/>
</dbReference>